<protein>
    <submittedName>
        <fullName evidence="2">Uncharacterized protein</fullName>
    </submittedName>
</protein>
<feature type="compositionally biased region" description="Pro residues" evidence="1">
    <location>
        <begin position="63"/>
        <end position="82"/>
    </location>
</feature>
<accession>A0A0G4GGN0</accession>
<feature type="region of interest" description="Disordered" evidence="1">
    <location>
        <begin position="57"/>
        <end position="98"/>
    </location>
</feature>
<evidence type="ECO:0000256" key="1">
    <source>
        <dbReference type="SAM" id="MobiDB-lite"/>
    </source>
</evidence>
<reference evidence="2 3" key="1">
    <citation type="submission" date="2014-11" db="EMBL/GenBank/DDBJ databases">
        <authorList>
            <person name="Zhu J."/>
            <person name="Qi W."/>
            <person name="Song R."/>
        </authorList>
    </citation>
    <scope>NUCLEOTIDE SEQUENCE [LARGE SCALE GENOMIC DNA]</scope>
</reference>
<dbReference type="OrthoDB" id="2783063at2759"/>
<gene>
    <name evidence="2" type="ORF">Vbra_821</name>
</gene>
<name>A0A0G4GGN0_VITBC</name>
<organism evidence="2 3">
    <name type="scientific">Vitrella brassicaformis (strain CCMP3155)</name>
    <dbReference type="NCBI Taxonomy" id="1169540"/>
    <lineage>
        <taxon>Eukaryota</taxon>
        <taxon>Sar</taxon>
        <taxon>Alveolata</taxon>
        <taxon>Colpodellida</taxon>
        <taxon>Vitrellaceae</taxon>
        <taxon>Vitrella</taxon>
    </lineage>
</organism>
<dbReference type="Proteomes" id="UP000041254">
    <property type="component" value="Unassembled WGS sequence"/>
</dbReference>
<evidence type="ECO:0000313" key="2">
    <source>
        <dbReference type="EMBL" id="CEM28794.1"/>
    </source>
</evidence>
<sequence>MGAHDVLYVPDLSVNLLSAGALDRVYNYTTHLQGARSCIKFGQLTIPLHRESDLYYLSTMPSPNSPPPPPKTPPPKTPPPRTTPSLAATATAEDTAATKRTHRLMCHIGHKRLAQS</sequence>
<dbReference type="AlphaFoldDB" id="A0A0G4GGN0"/>
<feature type="compositionally biased region" description="Low complexity" evidence="1">
    <location>
        <begin position="83"/>
        <end position="95"/>
    </location>
</feature>
<dbReference type="PhylomeDB" id="A0A0G4GGN0"/>
<dbReference type="InParanoid" id="A0A0G4GGN0"/>
<dbReference type="VEuPathDB" id="CryptoDB:Vbra_821"/>
<dbReference type="EMBL" id="CDMY01000659">
    <property type="protein sequence ID" value="CEM28794.1"/>
    <property type="molecule type" value="Genomic_DNA"/>
</dbReference>
<proteinExistence type="predicted"/>
<keyword evidence="3" id="KW-1185">Reference proteome</keyword>
<evidence type="ECO:0000313" key="3">
    <source>
        <dbReference type="Proteomes" id="UP000041254"/>
    </source>
</evidence>